<evidence type="ECO:0000256" key="2">
    <source>
        <dbReference type="ARBA" id="ARBA00022963"/>
    </source>
</evidence>
<comment type="caution">
    <text evidence="7">The sequence shown here is derived from an EMBL/GenBank/DDBJ whole genome shotgun (WGS) entry which is preliminary data.</text>
</comment>
<dbReference type="PROSITE" id="PS51635">
    <property type="entry name" value="PNPLA"/>
    <property type="match status" value="1"/>
</dbReference>
<dbReference type="GO" id="GO:0016787">
    <property type="term" value="F:hydrolase activity"/>
    <property type="evidence" value="ECO:0007669"/>
    <property type="project" value="UniProtKB-UniRule"/>
</dbReference>
<keyword evidence="3 4" id="KW-0443">Lipid metabolism</keyword>
<evidence type="ECO:0000256" key="5">
    <source>
        <dbReference type="SAM" id="SignalP"/>
    </source>
</evidence>
<evidence type="ECO:0000313" key="8">
    <source>
        <dbReference type="Proteomes" id="UP000275461"/>
    </source>
</evidence>
<dbReference type="InterPro" id="IPR050301">
    <property type="entry name" value="NTE"/>
</dbReference>
<protein>
    <submittedName>
        <fullName evidence="7">NTE family protein</fullName>
    </submittedName>
</protein>
<sequence>MKLIRGLVLPLLLLFSLPTPASGTSTPGDEPSSVGVALGSGGAGGLAHIAILRVFDEQGRRPDALAGSSIGAVIGALYASGLSADEIYDIFDDFAGSELDALSQLMRPSSDLTLRDLLKLDFGDGGLIDPDGFLEFLAGKMEARRFDDLSIPLEVVATDYWTGEMVVLDEGELFPAIKASMAVPGLFPPVRRGEQLLIDGGTSNPLPFDLLTGRYDMVVAVDVSGARRRGEQDEAGLTDLLFSTFEIMQQSLIAAQMRYGQPDIYLKPDTSDVRLLHFHKIDLILEQAAPEAEALREALLQAP</sequence>
<dbReference type="RefSeq" id="WP_121441087.1">
    <property type="nucleotide sequence ID" value="NZ_RCDA01000001.1"/>
</dbReference>
<evidence type="ECO:0000259" key="6">
    <source>
        <dbReference type="PROSITE" id="PS51635"/>
    </source>
</evidence>
<accession>A0A498C8S5</accession>
<feature type="short sequence motif" description="GXSXG" evidence="4">
    <location>
        <begin position="67"/>
        <end position="71"/>
    </location>
</feature>
<feature type="signal peptide" evidence="5">
    <location>
        <begin position="1"/>
        <end position="21"/>
    </location>
</feature>
<dbReference type="OrthoDB" id="5290098at2"/>
<dbReference type="InterPro" id="IPR016035">
    <property type="entry name" value="Acyl_Trfase/lysoPLipase"/>
</dbReference>
<evidence type="ECO:0000256" key="3">
    <source>
        <dbReference type="ARBA" id="ARBA00023098"/>
    </source>
</evidence>
<organism evidence="7 8">
    <name type="scientific">Alkalispirillum mobile</name>
    <dbReference type="NCBI Taxonomy" id="85925"/>
    <lineage>
        <taxon>Bacteria</taxon>
        <taxon>Pseudomonadati</taxon>
        <taxon>Pseudomonadota</taxon>
        <taxon>Gammaproteobacteria</taxon>
        <taxon>Chromatiales</taxon>
        <taxon>Ectothiorhodospiraceae</taxon>
        <taxon>Alkalispirillum</taxon>
    </lineage>
</organism>
<dbReference type="InterPro" id="IPR002641">
    <property type="entry name" value="PNPLA_dom"/>
</dbReference>
<dbReference type="Proteomes" id="UP000275461">
    <property type="component" value="Unassembled WGS sequence"/>
</dbReference>
<keyword evidence="1 4" id="KW-0378">Hydrolase</keyword>
<reference evidence="7 8" key="1">
    <citation type="submission" date="2018-10" db="EMBL/GenBank/DDBJ databases">
        <title>Genomic Encyclopedia of Type Strains, Phase IV (KMG-IV): sequencing the most valuable type-strain genomes for metagenomic binning, comparative biology and taxonomic classification.</title>
        <authorList>
            <person name="Goeker M."/>
        </authorList>
    </citation>
    <scope>NUCLEOTIDE SEQUENCE [LARGE SCALE GENOMIC DNA]</scope>
    <source>
        <strain evidence="7 8">DSM 12769</strain>
    </source>
</reference>
<feature type="active site" description="Proton acceptor" evidence="4">
    <location>
        <position position="199"/>
    </location>
</feature>
<feature type="chain" id="PRO_5019798189" evidence="5">
    <location>
        <begin position="22"/>
        <end position="303"/>
    </location>
</feature>
<keyword evidence="8" id="KW-1185">Reference proteome</keyword>
<evidence type="ECO:0000256" key="1">
    <source>
        <dbReference type="ARBA" id="ARBA00022801"/>
    </source>
</evidence>
<dbReference type="SUPFAM" id="SSF52151">
    <property type="entry name" value="FabD/lysophospholipase-like"/>
    <property type="match status" value="1"/>
</dbReference>
<dbReference type="PANTHER" id="PTHR14226">
    <property type="entry name" value="NEUROPATHY TARGET ESTERASE/SWISS CHEESE D.MELANOGASTER"/>
    <property type="match status" value="1"/>
</dbReference>
<dbReference type="PANTHER" id="PTHR14226:SF76">
    <property type="entry name" value="NTE FAMILY PROTEIN RSSA"/>
    <property type="match status" value="1"/>
</dbReference>
<dbReference type="Gene3D" id="3.40.1090.10">
    <property type="entry name" value="Cytosolic phospholipase A2 catalytic domain"/>
    <property type="match status" value="2"/>
</dbReference>
<proteinExistence type="predicted"/>
<feature type="domain" description="PNPLA" evidence="6">
    <location>
        <begin position="36"/>
        <end position="212"/>
    </location>
</feature>
<comment type="caution">
    <text evidence="4">Lacks conserved residue(s) required for the propagation of feature annotation.</text>
</comment>
<gene>
    <name evidence="7" type="ORF">DFR31_0512</name>
</gene>
<evidence type="ECO:0000256" key="4">
    <source>
        <dbReference type="PROSITE-ProRule" id="PRU01161"/>
    </source>
</evidence>
<dbReference type="Pfam" id="PF01734">
    <property type="entry name" value="Patatin"/>
    <property type="match status" value="1"/>
</dbReference>
<feature type="active site" description="Nucleophile" evidence="4">
    <location>
        <position position="69"/>
    </location>
</feature>
<keyword evidence="5" id="KW-0732">Signal</keyword>
<dbReference type="EMBL" id="RCDA01000001">
    <property type="protein sequence ID" value="RLK50606.1"/>
    <property type="molecule type" value="Genomic_DNA"/>
</dbReference>
<evidence type="ECO:0000313" key="7">
    <source>
        <dbReference type="EMBL" id="RLK50606.1"/>
    </source>
</evidence>
<dbReference type="AlphaFoldDB" id="A0A498C8S5"/>
<keyword evidence="2 4" id="KW-0442">Lipid degradation</keyword>
<feature type="short sequence motif" description="DGA/G" evidence="4">
    <location>
        <begin position="199"/>
        <end position="201"/>
    </location>
</feature>
<dbReference type="GO" id="GO:0016042">
    <property type="term" value="P:lipid catabolic process"/>
    <property type="evidence" value="ECO:0007669"/>
    <property type="project" value="UniProtKB-UniRule"/>
</dbReference>
<name>A0A498C8S5_9GAMM</name>